<dbReference type="OMA" id="TWIYILA"/>
<dbReference type="Gramene" id="CDP02416">
    <property type="protein sequence ID" value="CDP02416"/>
    <property type="gene ID" value="GSCOC_T00039787001"/>
</dbReference>
<dbReference type="InterPro" id="IPR011009">
    <property type="entry name" value="Kinase-like_dom_sf"/>
</dbReference>
<dbReference type="InterPro" id="IPR001245">
    <property type="entry name" value="Ser-Thr/Tyr_kinase_cat_dom"/>
</dbReference>
<evidence type="ECO:0000313" key="16">
    <source>
        <dbReference type="Proteomes" id="UP000295252"/>
    </source>
</evidence>
<evidence type="ECO:0000259" key="13">
    <source>
        <dbReference type="PROSITE" id="PS50011"/>
    </source>
</evidence>
<dbReference type="InParanoid" id="A0A068U1L9"/>
<keyword evidence="4 12" id="KW-0732">Signal</keyword>
<feature type="chain" id="PRO_5001654420" description="Protein kinase domain-containing protein" evidence="12">
    <location>
        <begin position="24"/>
        <end position="644"/>
    </location>
</feature>
<dbReference type="AlphaFoldDB" id="A0A068U1L9"/>
<comment type="subcellular location">
    <subcellularLocation>
        <location evidence="1">Cell membrane</location>
        <topology evidence="1">Single-pass membrane protein</topology>
    </subcellularLocation>
</comment>
<gene>
    <name evidence="15" type="ORF">GSCOC_T00039787001</name>
</gene>
<evidence type="ECO:0000256" key="10">
    <source>
        <dbReference type="SAM" id="MobiDB-lite"/>
    </source>
</evidence>
<keyword evidence="6" id="KW-0067">ATP-binding</keyword>
<dbReference type="InterPro" id="IPR052611">
    <property type="entry name" value="Plant_RLK_LysM"/>
</dbReference>
<dbReference type="GO" id="GO:0051707">
    <property type="term" value="P:response to other organism"/>
    <property type="evidence" value="ECO:0007669"/>
    <property type="project" value="UniProtKB-ARBA"/>
</dbReference>
<keyword evidence="5" id="KW-0547">Nucleotide-binding</keyword>
<dbReference type="Pfam" id="PF23472">
    <property type="entry name" value="LysM2_CERK1_LYK3_4_5"/>
    <property type="match status" value="1"/>
</dbReference>
<evidence type="ECO:0000256" key="1">
    <source>
        <dbReference type="ARBA" id="ARBA00004162"/>
    </source>
</evidence>
<dbReference type="GO" id="GO:0005524">
    <property type="term" value="F:ATP binding"/>
    <property type="evidence" value="ECO:0007669"/>
    <property type="project" value="UniProtKB-KW"/>
</dbReference>
<evidence type="ECO:0000256" key="11">
    <source>
        <dbReference type="SAM" id="Phobius"/>
    </source>
</evidence>
<dbReference type="EMBL" id="HG739092">
    <property type="protein sequence ID" value="CDP02416.1"/>
    <property type="molecule type" value="Genomic_DNA"/>
</dbReference>
<dbReference type="FunFam" id="1.10.510.10:FF:000468">
    <property type="entry name" value="PTI1-like tyrosine-protein kinase 3"/>
    <property type="match status" value="1"/>
</dbReference>
<protein>
    <recommendedName>
        <fullName evidence="17">Protein kinase domain-containing protein</fullName>
    </recommendedName>
</protein>
<evidence type="ECO:0000313" key="15">
    <source>
        <dbReference type="EMBL" id="CDP02416.1"/>
    </source>
</evidence>
<dbReference type="OrthoDB" id="4062651at2759"/>
<dbReference type="Pfam" id="PF23446">
    <property type="entry name" value="LysM1_NFP_LYK"/>
    <property type="match status" value="1"/>
</dbReference>
<organism evidence="15 16">
    <name type="scientific">Coffea canephora</name>
    <name type="common">Robusta coffee</name>
    <dbReference type="NCBI Taxonomy" id="49390"/>
    <lineage>
        <taxon>Eukaryota</taxon>
        <taxon>Viridiplantae</taxon>
        <taxon>Streptophyta</taxon>
        <taxon>Embryophyta</taxon>
        <taxon>Tracheophyta</taxon>
        <taxon>Spermatophyta</taxon>
        <taxon>Magnoliopsida</taxon>
        <taxon>eudicotyledons</taxon>
        <taxon>Gunneridae</taxon>
        <taxon>Pentapetalae</taxon>
        <taxon>asterids</taxon>
        <taxon>lamiids</taxon>
        <taxon>Gentianales</taxon>
        <taxon>Rubiaceae</taxon>
        <taxon>Ixoroideae</taxon>
        <taxon>Gardenieae complex</taxon>
        <taxon>Bertiereae - Coffeeae clade</taxon>
        <taxon>Coffeeae</taxon>
        <taxon>Coffea</taxon>
    </lineage>
</organism>
<dbReference type="InterPro" id="IPR000719">
    <property type="entry name" value="Prot_kinase_dom"/>
</dbReference>
<dbReference type="Gene3D" id="3.30.200.20">
    <property type="entry name" value="Phosphorylase Kinase, domain 1"/>
    <property type="match status" value="1"/>
</dbReference>
<dbReference type="PROSITE" id="PS51782">
    <property type="entry name" value="LYSM"/>
    <property type="match status" value="2"/>
</dbReference>
<keyword evidence="2" id="KW-1003">Cell membrane</keyword>
<feature type="domain" description="LysM" evidence="14">
    <location>
        <begin position="187"/>
        <end position="232"/>
    </location>
</feature>
<sequence>MDRLHLHLALFIFLICNCSLIESQQPYIGKATNRCDSADNSTSVLGYSCNGVTQSCQAYLTFRSLPPFNSVSSISSLLAADPSHLSQLNKVSQDATFETNRTVLVPVNCSCSGSHYQFNTSYVIQHGNTYLSIANSPFQGLSTCQALQAQNANLSTVNLIAGTRIRVPLRCACPTKNQADDGVKYLLSYLVTWGQYVAAISSMFGVDTGKTLQANGLSEQNFNIYPFTTLLVPLQNSPSSSQTVEPPPPPSQQSPPTLIAPPSNSSSRKTWVYALVGTLGGLALIAVFGLLIFWSRFAKRKNKEKDSFIASESFESIEKPLEKRKKLEEEDMSQNFWDSLPSFAHSLQLYTYEELKLATQNFSPSSLIGGSVYRGTIKGDYAAIKKMSGDVSEEINLLNKISHLNLIRLSGVCFSDGYWYLVYEYAANGALSDWLYENQDRQKKKCLDWKQRLQIGLDVATGLNYLHSYTSPPHVHKNLKNSNVLLDADFRAKISNFGLARSADGQGGQFALTRHIIGTKGYMAPEYLENGLVSTMLDVYSFGVVLLETFTGKEVAVLYEAVNVNLAEILSPVLDEKDGIENLSQIMDSSLGGNYPSELAILLIRLIASCLKKDPSARPTMHEIVQTLSTSVTATTSWDSKQSA</sequence>
<dbReference type="Proteomes" id="UP000295252">
    <property type="component" value="Chromosome IX"/>
</dbReference>
<feature type="domain" description="Protein kinase" evidence="13">
    <location>
        <begin position="303"/>
        <end position="632"/>
    </location>
</feature>
<reference evidence="16" key="1">
    <citation type="journal article" date="2014" name="Science">
        <title>The coffee genome provides insight into the convergent evolution of caffeine biosynthesis.</title>
        <authorList>
            <person name="Denoeud F."/>
            <person name="Carretero-Paulet L."/>
            <person name="Dereeper A."/>
            <person name="Droc G."/>
            <person name="Guyot R."/>
            <person name="Pietrella M."/>
            <person name="Zheng C."/>
            <person name="Alberti A."/>
            <person name="Anthony F."/>
            <person name="Aprea G."/>
            <person name="Aury J.M."/>
            <person name="Bento P."/>
            <person name="Bernard M."/>
            <person name="Bocs S."/>
            <person name="Campa C."/>
            <person name="Cenci A."/>
            <person name="Combes M.C."/>
            <person name="Crouzillat D."/>
            <person name="Da Silva C."/>
            <person name="Daddiego L."/>
            <person name="De Bellis F."/>
            <person name="Dussert S."/>
            <person name="Garsmeur O."/>
            <person name="Gayraud T."/>
            <person name="Guignon V."/>
            <person name="Jahn K."/>
            <person name="Jamilloux V."/>
            <person name="Joet T."/>
            <person name="Labadie K."/>
            <person name="Lan T."/>
            <person name="Leclercq J."/>
            <person name="Lepelley M."/>
            <person name="Leroy T."/>
            <person name="Li L.T."/>
            <person name="Librado P."/>
            <person name="Lopez L."/>
            <person name="Munoz A."/>
            <person name="Noel B."/>
            <person name="Pallavicini A."/>
            <person name="Perrotta G."/>
            <person name="Poncet V."/>
            <person name="Pot D."/>
            <person name="Priyono X."/>
            <person name="Rigoreau M."/>
            <person name="Rouard M."/>
            <person name="Rozas J."/>
            <person name="Tranchant-Dubreuil C."/>
            <person name="VanBuren R."/>
            <person name="Zhang Q."/>
            <person name="Andrade A.C."/>
            <person name="Argout X."/>
            <person name="Bertrand B."/>
            <person name="de Kochko A."/>
            <person name="Graziosi G."/>
            <person name="Henry R.J."/>
            <person name="Jayarama X."/>
            <person name="Ming R."/>
            <person name="Nagai C."/>
            <person name="Rounsley S."/>
            <person name="Sankoff D."/>
            <person name="Giuliano G."/>
            <person name="Albert V.A."/>
            <person name="Wincker P."/>
            <person name="Lashermes P."/>
        </authorList>
    </citation>
    <scope>NUCLEOTIDE SEQUENCE [LARGE SCALE GENOMIC DNA]</scope>
    <source>
        <strain evidence="16">cv. DH200-94</strain>
    </source>
</reference>
<dbReference type="PANTHER" id="PTHR45927:SF11">
    <property type="entry name" value="LYSM DOMAIN RECEPTOR-LIKE KINASE 4"/>
    <property type="match status" value="1"/>
</dbReference>
<evidence type="ECO:0000256" key="9">
    <source>
        <dbReference type="ARBA" id="ARBA00023157"/>
    </source>
</evidence>
<keyword evidence="7 11" id="KW-1133">Transmembrane helix</keyword>
<evidence type="ECO:0000256" key="5">
    <source>
        <dbReference type="ARBA" id="ARBA00022741"/>
    </source>
</evidence>
<feature type="region of interest" description="Disordered" evidence="10">
    <location>
        <begin position="236"/>
        <end position="264"/>
    </location>
</feature>
<dbReference type="FunCoup" id="A0A068U1L9">
    <property type="interactions" value="123"/>
</dbReference>
<dbReference type="Gene3D" id="1.10.510.10">
    <property type="entry name" value="Transferase(Phosphotransferase) domain 1"/>
    <property type="match status" value="1"/>
</dbReference>
<feature type="signal peptide" evidence="12">
    <location>
        <begin position="1"/>
        <end position="23"/>
    </location>
</feature>
<accession>A0A068U1L9</accession>
<evidence type="ECO:0000256" key="3">
    <source>
        <dbReference type="ARBA" id="ARBA00022692"/>
    </source>
</evidence>
<dbReference type="GO" id="GO:0004672">
    <property type="term" value="F:protein kinase activity"/>
    <property type="evidence" value="ECO:0007669"/>
    <property type="project" value="InterPro"/>
</dbReference>
<dbReference type="InterPro" id="IPR056561">
    <property type="entry name" value="NFP_LYK_LysM1"/>
</dbReference>
<proteinExistence type="predicted"/>
<evidence type="ECO:0000256" key="6">
    <source>
        <dbReference type="ARBA" id="ARBA00022840"/>
    </source>
</evidence>
<dbReference type="GO" id="GO:0005886">
    <property type="term" value="C:plasma membrane"/>
    <property type="evidence" value="ECO:0007669"/>
    <property type="project" value="UniProtKB-SubCell"/>
</dbReference>
<keyword evidence="3 11" id="KW-0812">Transmembrane</keyword>
<dbReference type="Pfam" id="PF07714">
    <property type="entry name" value="PK_Tyr_Ser-Thr"/>
    <property type="match status" value="1"/>
</dbReference>
<keyword evidence="9" id="KW-1015">Disulfide bond</keyword>
<keyword evidence="8 11" id="KW-0472">Membrane</keyword>
<evidence type="ECO:0000259" key="14">
    <source>
        <dbReference type="PROSITE" id="PS51782"/>
    </source>
</evidence>
<feature type="domain" description="LysM" evidence="14">
    <location>
        <begin position="120"/>
        <end position="167"/>
    </location>
</feature>
<evidence type="ECO:0000256" key="12">
    <source>
        <dbReference type="SAM" id="SignalP"/>
    </source>
</evidence>
<dbReference type="InterPro" id="IPR056563">
    <property type="entry name" value="LysM3_LYK4_5"/>
</dbReference>
<evidence type="ECO:0000256" key="7">
    <source>
        <dbReference type="ARBA" id="ARBA00022989"/>
    </source>
</evidence>
<dbReference type="InterPro" id="IPR056562">
    <property type="entry name" value="LysM2_CERK1_LYK3_4_5"/>
</dbReference>
<dbReference type="PROSITE" id="PS50011">
    <property type="entry name" value="PROTEIN_KINASE_DOM"/>
    <property type="match status" value="1"/>
</dbReference>
<evidence type="ECO:0000256" key="2">
    <source>
        <dbReference type="ARBA" id="ARBA00022475"/>
    </source>
</evidence>
<dbReference type="SMR" id="A0A068U1L9"/>
<evidence type="ECO:0000256" key="8">
    <source>
        <dbReference type="ARBA" id="ARBA00023136"/>
    </source>
</evidence>
<feature type="transmembrane region" description="Helical" evidence="11">
    <location>
        <begin position="271"/>
        <end position="294"/>
    </location>
</feature>
<evidence type="ECO:0008006" key="17">
    <source>
        <dbReference type="Google" id="ProtNLM"/>
    </source>
</evidence>
<dbReference type="Pfam" id="PF23473">
    <property type="entry name" value="LysM3_LYK4_5"/>
    <property type="match status" value="1"/>
</dbReference>
<name>A0A068U1L9_COFCA</name>
<evidence type="ECO:0000256" key="4">
    <source>
        <dbReference type="ARBA" id="ARBA00022729"/>
    </source>
</evidence>
<dbReference type="InterPro" id="IPR018392">
    <property type="entry name" value="LysM"/>
</dbReference>
<dbReference type="PhylomeDB" id="A0A068U1L9"/>
<dbReference type="PANTHER" id="PTHR45927">
    <property type="entry name" value="LYSM-DOMAIN RECEPTOR-LIKE KINASE-RELATED"/>
    <property type="match status" value="1"/>
</dbReference>
<keyword evidence="16" id="KW-1185">Reference proteome</keyword>
<dbReference type="SUPFAM" id="SSF56112">
    <property type="entry name" value="Protein kinase-like (PK-like)"/>
    <property type="match status" value="1"/>
</dbReference>